<dbReference type="OrthoDB" id="9256090at2"/>
<gene>
    <name evidence="2" type="ORF">FPZ24_08200</name>
</gene>
<evidence type="ECO:0000256" key="1">
    <source>
        <dbReference type="SAM" id="MobiDB-lite"/>
    </source>
</evidence>
<protein>
    <recommendedName>
        <fullName evidence="4">Scaffolding protein</fullName>
    </recommendedName>
</protein>
<sequence>MADEQDDELLLTDVAEEGDEQEAPETPDAEEFVLELEGEEAGDEPPLVKKLRQEIRDRDRKLSEYAKPAAPIEVGPKPTLESCEYDEDKFEAALDAWKETKRASESQAEEQKKRQDAQQREFQDLQVKYQASRASLPIKQEEFDAADAAVRAALPEQVIMGLAKYVDNPAKVVAALGRYPAQLSKIADEPDMLKQIFMLRDLEKNVKTSTRTPPPPPERDTILRGSAPIAKKEGDPVGDKLLEKALKSGNMTEYNRHRKTLRAKAA</sequence>
<keyword evidence="3" id="KW-1185">Reference proteome</keyword>
<feature type="region of interest" description="Disordered" evidence="1">
    <location>
        <begin position="206"/>
        <end position="238"/>
    </location>
</feature>
<evidence type="ECO:0000313" key="2">
    <source>
        <dbReference type="EMBL" id="QDZ07464.1"/>
    </source>
</evidence>
<organism evidence="2 3">
    <name type="scientific">Sphingomonas panacisoli</name>
    <dbReference type="NCBI Taxonomy" id="1813879"/>
    <lineage>
        <taxon>Bacteria</taxon>
        <taxon>Pseudomonadati</taxon>
        <taxon>Pseudomonadota</taxon>
        <taxon>Alphaproteobacteria</taxon>
        <taxon>Sphingomonadales</taxon>
        <taxon>Sphingomonadaceae</taxon>
        <taxon>Sphingomonas</taxon>
    </lineage>
</organism>
<feature type="region of interest" description="Disordered" evidence="1">
    <location>
        <begin position="98"/>
        <end position="121"/>
    </location>
</feature>
<feature type="region of interest" description="Disordered" evidence="1">
    <location>
        <begin position="1"/>
        <end position="30"/>
    </location>
</feature>
<dbReference type="RefSeq" id="WP_146570935.1">
    <property type="nucleotide sequence ID" value="NZ_CP042306.1"/>
</dbReference>
<dbReference type="Proteomes" id="UP000315673">
    <property type="component" value="Chromosome"/>
</dbReference>
<dbReference type="EMBL" id="CP042306">
    <property type="protein sequence ID" value="QDZ07464.1"/>
    <property type="molecule type" value="Genomic_DNA"/>
</dbReference>
<name>A0A5B8LIN3_9SPHN</name>
<dbReference type="AlphaFoldDB" id="A0A5B8LIN3"/>
<accession>A0A5B8LIN3</accession>
<feature type="region of interest" description="Disordered" evidence="1">
    <location>
        <begin position="61"/>
        <end position="86"/>
    </location>
</feature>
<reference evidence="2 3" key="1">
    <citation type="submission" date="2019-07" db="EMBL/GenBank/DDBJ databases">
        <title>Full genome sequence of Sphingomonas sp. 4R-6-7(HKS19).</title>
        <authorList>
            <person name="Im W.-T."/>
        </authorList>
    </citation>
    <scope>NUCLEOTIDE SEQUENCE [LARGE SCALE GENOMIC DNA]</scope>
    <source>
        <strain evidence="2 3">HKS19</strain>
    </source>
</reference>
<dbReference type="KEGG" id="spai:FPZ24_08200"/>
<proteinExistence type="predicted"/>
<evidence type="ECO:0008006" key="4">
    <source>
        <dbReference type="Google" id="ProtNLM"/>
    </source>
</evidence>
<evidence type="ECO:0000313" key="3">
    <source>
        <dbReference type="Proteomes" id="UP000315673"/>
    </source>
</evidence>